<evidence type="ECO:0000313" key="2">
    <source>
        <dbReference type="EMBL" id="GEN58043.1"/>
    </source>
</evidence>
<protein>
    <submittedName>
        <fullName evidence="2">Abortive infection protein</fullName>
    </submittedName>
</protein>
<evidence type="ECO:0000259" key="1">
    <source>
        <dbReference type="Pfam" id="PF14355"/>
    </source>
</evidence>
<name>A0A511X534_9BACI</name>
<organism evidence="2 3">
    <name type="scientific">Halolactibacillus alkaliphilus</name>
    <dbReference type="NCBI Taxonomy" id="442899"/>
    <lineage>
        <taxon>Bacteria</taxon>
        <taxon>Bacillati</taxon>
        <taxon>Bacillota</taxon>
        <taxon>Bacilli</taxon>
        <taxon>Bacillales</taxon>
        <taxon>Bacillaceae</taxon>
        <taxon>Halolactibacillus</taxon>
    </lineage>
</organism>
<dbReference type="OrthoDB" id="6121546at2"/>
<sequence length="264" mass="30363">MLSFNDKNFISTFFNDGGYVLNFSNSQFDDFTLNSVGIPLQTRYKLSKGKSFVAYINDAEDEKIIKLVSDLIDYIEFLDIEEIFTEEKRNLYPKLKMLMSKYSTNQTFSSTLVTDVKEKFNDAYIASQLKIMMSLVEKSPSDVIGKSKELLESCFKHILDEFEEEYYPSSTVAQLRKQVFLKLNLDPNENVSAKNNNDVKKILSSFIQVVDGLNSLRNDKGDGHGKGKNYTELPVRYAKLAMNASLTIVHFTWDTYKMHIGKYK</sequence>
<dbReference type="Pfam" id="PF14355">
    <property type="entry name" value="Abi_C"/>
    <property type="match status" value="1"/>
</dbReference>
<dbReference type="RefSeq" id="WP_089803666.1">
    <property type="nucleotide sequence ID" value="NZ_BJYE01000061.1"/>
</dbReference>
<dbReference type="AlphaFoldDB" id="A0A511X534"/>
<dbReference type="InterPro" id="IPR026001">
    <property type="entry name" value="Abi-like_C"/>
</dbReference>
<comment type="caution">
    <text evidence="2">The sequence shown here is derived from an EMBL/GenBank/DDBJ whole genome shotgun (WGS) entry which is preliminary data.</text>
</comment>
<dbReference type="EMBL" id="BJYE01000061">
    <property type="protein sequence ID" value="GEN58043.1"/>
    <property type="molecule type" value="Genomic_DNA"/>
</dbReference>
<reference evidence="2 3" key="1">
    <citation type="submission" date="2019-07" db="EMBL/GenBank/DDBJ databases">
        <title>Whole genome shotgun sequence of Halolactibacillus alkaliphilus NBRC 103919.</title>
        <authorList>
            <person name="Hosoyama A."/>
            <person name="Uohara A."/>
            <person name="Ohji S."/>
            <person name="Ichikawa N."/>
        </authorList>
    </citation>
    <scope>NUCLEOTIDE SEQUENCE [LARGE SCALE GENOMIC DNA]</scope>
    <source>
        <strain evidence="2 3">NBRC 103919</strain>
    </source>
</reference>
<evidence type="ECO:0000313" key="3">
    <source>
        <dbReference type="Proteomes" id="UP000321400"/>
    </source>
</evidence>
<dbReference type="Proteomes" id="UP000321400">
    <property type="component" value="Unassembled WGS sequence"/>
</dbReference>
<proteinExistence type="predicted"/>
<gene>
    <name evidence="2" type="ORF">HAL01_25070</name>
</gene>
<accession>A0A511X534</accession>
<feature type="domain" description="Abortive infection protein-like C-terminal" evidence="1">
    <location>
        <begin position="174"/>
        <end position="254"/>
    </location>
</feature>
<dbReference type="STRING" id="442899.SAMN05720591_1546"/>
<keyword evidence="3" id="KW-1185">Reference proteome</keyword>